<dbReference type="EMBL" id="CACRTO010000022">
    <property type="protein sequence ID" value="VYU44039.1"/>
    <property type="molecule type" value="Genomic_DNA"/>
</dbReference>
<gene>
    <name evidence="2" type="ORF">CTLFYP3_02443</name>
</gene>
<dbReference type="InterPro" id="IPR011060">
    <property type="entry name" value="RibuloseP-bd_barrel"/>
</dbReference>
<proteinExistence type="predicted"/>
<dbReference type="Pfam" id="PF25509">
    <property type="entry name" value="DUF7916"/>
    <property type="match status" value="1"/>
</dbReference>
<name>A0A6N3EWS6_9CLOT</name>
<dbReference type="SUPFAM" id="SSF51366">
    <property type="entry name" value="Ribulose-phoshate binding barrel"/>
    <property type="match status" value="1"/>
</dbReference>
<accession>A0A6N3EWS6</accession>
<feature type="domain" description="DUF7916" evidence="1">
    <location>
        <begin position="5"/>
        <end position="297"/>
    </location>
</feature>
<dbReference type="InterPro" id="IPR057238">
    <property type="entry name" value="DUF7916"/>
</dbReference>
<reference evidence="2" key="1">
    <citation type="submission" date="2019-11" db="EMBL/GenBank/DDBJ databases">
        <authorList>
            <person name="Feng L."/>
        </authorList>
    </citation>
    <scope>NUCLEOTIDE SEQUENCE</scope>
    <source>
        <strain evidence="2">CTertiumLFYP3</strain>
    </source>
</reference>
<organism evidence="2">
    <name type="scientific">Clostridium tertium</name>
    <dbReference type="NCBI Taxonomy" id="1559"/>
    <lineage>
        <taxon>Bacteria</taxon>
        <taxon>Bacillati</taxon>
        <taxon>Bacillota</taxon>
        <taxon>Clostridia</taxon>
        <taxon>Eubacteriales</taxon>
        <taxon>Clostridiaceae</taxon>
        <taxon>Clostridium</taxon>
    </lineage>
</organism>
<sequence>MKRLLSCYASDFRDMKADELKNAILASEGRTILGETVVTAAPLLEGVTNVEVMSAFGADLILLNEFDVFLKKINGMKDEENPISKIKNLVGRPVGINLEPVDESANLIDEKVKLSSGRLATIDTFKEAEKLGVDFICLTGNPSTGVSNEAINNSIANAKKYFSGLILAGKMHGAGMVENLVDEKMILSFVENGADGILLPAVGTVPGINENLLSDIVRKIKSKGALVMSAIGTSQESADVDTIRLIGMSNKRIGADIHHIGDGGYGRMADPENIMALSITVRGKRHTYFKMAQSINR</sequence>
<protein>
    <recommendedName>
        <fullName evidence="1">DUF7916 domain-containing protein</fullName>
    </recommendedName>
</protein>
<evidence type="ECO:0000259" key="1">
    <source>
        <dbReference type="Pfam" id="PF25509"/>
    </source>
</evidence>
<dbReference type="AlphaFoldDB" id="A0A6N3EWS6"/>
<evidence type="ECO:0000313" key="2">
    <source>
        <dbReference type="EMBL" id="VYU44039.1"/>
    </source>
</evidence>
<dbReference type="RefSeq" id="WP_156626878.1">
    <property type="nucleotide sequence ID" value="NZ_CACRTO010000022.1"/>
</dbReference>